<evidence type="ECO:0000313" key="2">
    <source>
        <dbReference type="Proteomes" id="UP000499080"/>
    </source>
</evidence>
<organism evidence="1 2">
    <name type="scientific">Araneus ventricosus</name>
    <name type="common">Orbweaver spider</name>
    <name type="synonym">Epeira ventricosa</name>
    <dbReference type="NCBI Taxonomy" id="182803"/>
    <lineage>
        <taxon>Eukaryota</taxon>
        <taxon>Metazoa</taxon>
        <taxon>Ecdysozoa</taxon>
        <taxon>Arthropoda</taxon>
        <taxon>Chelicerata</taxon>
        <taxon>Arachnida</taxon>
        <taxon>Araneae</taxon>
        <taxon>Araneomorphae</taxon>
        <taxon>Entelegynae</taxon>
        <taxon>Araneoidea</taxon>
        <taxon>Araneidae</taxon>
        <taxon>Araneus</taxon>
    </lineage>
</organism>
<dbReference type="Proteomes" id="UP000499080">
    <property type="component" value="Unassembled WGS sequence"/>
</dbReference>
<sequence length="104" mass="11686">MKSDLNQNAELLLWQSLEPLTFAIAFHLSPCHETTGGEALGVYSGTPGWVGFLAFWELATETCLHARCKEDAVVMRAHYWYTQLYECLLSVPAEQQHSIANSLQ</sequence>
<evidence type="ECO:0000313" key="1">
    <source>
        <dbReference type="EMBL" id="GBN55487.1"/>
    </source>
</evidence>
<comment type="caution">
    <text evidence="1">The sequence shown here is derived from an EMBL/GenBank/DDBJ whole genome shotgun (WGS) entry which is preliminary data.</text>
</comment>
<dbReference type="AlphaFoldDB" id="A0A4Y2PZ04"/>
<gene>
    <name evidence="1" type="ORF">AVEN_220792_1</name>
</gene>
<accession>A0A4Y2PZ04</accession>
<keyword evidence="2" id="KW-1185">Reference proteome</keyword>
<protein>
    <submittedName>
        <fullName evidence="1">Uncharacterized protein</fullName>
    </submittedName>
</protein>
<name>A0A4Y2PZ04_ARAVE</name>
<reference evidence="1 2" key="1">
    <citation type="journal article" date="2019" name="Sci. Rep.">
        <title>Orb-weaving spider Araneus ventricosus genome elucidates the spidroin gene catalogue.</title>
        <authorList>
            <person name="Kono N."/>
            <person name="Nakamura H."/>
            <person name="Ohtoshi R."/>
            <person name="Moran D.A.P."/>
            <person name="Shinohara A."/>
            <person name="Yoshida Y."/>
            <person name="Fujiwara M."/>
            <person name="Mori M."/>
            <person name="Tomita M."/>
            <person name="Arakawa K."/>
        </authorList>
    </citation>
    <scope>NUCLEOTIDE SEQUENCE [LARGE SCALE GENOMIC DNA]</scope>
</reference>
<dbReference type="EMBL" id="BGPR01012299">
    <property type="protein sequence ID" value="GBN55487.1"/>
    <property type="molecule type" value="Genomic_DNA"/>
</dbReference>
<proteinExistence type="predicted"/>